<organism evidence="1">
    <name type="scientific">Streptomyces sp. R21</name>
    <dbReference type="NCBI Taxonomy" id="3238627"/>
    <lineage>
        <taxon>Bacteria</taxon>
        <taxon>Bacillati</taxon>
        <taxon>Actinomycetota</taxon>
        <taxon>Actinomycetes</taxon>
        <taxon>Kitasatosporales</taxon>
        <taxon>Streptomycetaceae</taxon>
        <taxon>Streptomyces</taxon>
    </lineage>
</organism>
<gene>
    <name evidence="1" type="ORF">AB5J56_44870</name>
</gene>
<name>A0AB39PP88_9ACTN</name>
<sequence length="62" mass="6899">MLHEYEEPLGDHIRRSYTLADGAQGGIAEVFVETEAAARQMAGADGEKGRWVPGWLKWGRAR</sequence>
<reference evidence="1" key="1">
    <citation type="submission" date="2024-07" db="EMBL/GenBank/DDBJ databases">
        <authorList>
            <person name="Yu S.T."/>
        </authorList>
    </citation>
    <scope>NUCLEOTIDE SEQUENCE</scope>
    <source>
        <strain evidence="1">R21</strain>
    </source>
</reference>
<dbReference type="RefSeq" id="WP_369242273.1">
    <property type="nucleotide sequence ID" value="NZ_CP163435.1"/>
</dbReference>
<proteinExistence type="predicted"/>
<accession>A0AB39PP88</accession>
<dbReference type="EMBL" id="CP163435">
    <property type="protein sequence ID" value="XDQ31400.1"/>
    <property type="molecule type" value="Genomic_DNA"/>
</dbReference>
<evidence type="ECO:0000313" key="1">
    <source>
        <dbReference type="EMBL" id="XDQ31400.1"/>
    </source>
</evidence>
<dbReference type="AlphaFoldDB" id="A0AB39PP88"/>
<protein>
    <submittedName>
        <fullName evidence="1">Uncharacterized protein</fullName>
    </submittedName>
</protein>